<dbReference type="InterPro" id="IPR001930">
    <property type="entry name" value="Peptidase_M1"/>
</dbReference>
<keyword evidence="8" id="KW-0482">Metalloprotease</keyword>
<dbReference type="SUPFAM" id="SSF63737">
    <property type="entry name" value="Leukotriene A4 hydrolase N-terminal domain"/>
    <property type="match status" value="1"/>
</dbReference>
<evidence type="ECO:0000313" key="14">
    <source>
        <dbReference type="Proteomes" id="UP000310158"/>
    </source>
</evidence>
<dbReference type="Pfam" id="PF01433">
    <property type="entry name" value="Peptidase_M1"/>
    <property type="match status" value="1"/>
</dbReference>
<evidence type="ECO:0000256" key="8">
    <source>
        <dbReference type="ARBA" id="ARBA00023049"/>
    </source>
</evidence>
<gene>
    <name evidence="13" type="ORF">EW146_g6235</name>
</gene>
<evidence type="ECO:0000256" key="9">
    <source>
        <dbReference type="PIRSR" id="PIRSR634015-1"/>
    </source>
</evidence>
<feature type="active site" description="Proton donor" evidence="9">
    <location>
        <position position="393"/>
    </location>
</feature>
<feature type="binding site" evidence="10">
    <location>
        <begin position="614"/>
        <end position="616"/>
    </location>
    <ligand>
        <name>a peptide</name>
        <dbReference type="ChEBI" id="CHEBI:60466"/>
    </ligand>
</feature>
<keyword evidence="14" id="KW-1185">Reference proteome</keyword>
<dbReference type="InterPro" id="IPR034015">
    <property type="entry name" value="M1_LTA4H"/>
</dbReference>
<dbReference type="Proteomes" id="UP000310158">
    <property type="component" value="Unassembled WGS sequence"/>
</dbReference>
<dbReference type="OrthoDB" id="79562at2759"/>
<dbReference type="FunFam" id="3.30.2010.30:FF:000001">
    <property type="entry name" value="Leukotriene A(4) hydrolase"/>
    <property type="match status" value="1"/>
</dbReference>
<dbReference type="Pfam" id="PF09127">
    <property type="entry name" value="Leuk-A4-hydro_C"/>
    <property type="match status" value="1"/>
</dbReference>
<name>A0A4S4LP54_9AGAM</name>
<evidence type="ECO:0000256" key="7">
    <source>
        <dbReference type="ARBA" id="ARBA00022833"/>
    </source>
</evidence>
<accession>A0A4S4LP54</accession>
<comment type="caution">
    <text evidence="13">The sequence shown here is derived from an EMBL/GenBank/DDBJ whole genome shotgun (WGS) entry which is preliminary data.</text>
</comment>
<dbReference type="GO" id="GO:0004177">
    <property type="term" value="F:aminopeptidase activity"/>
    <property type="evidence" value="ECO:0007669"/>
    <property type="project" value="TreeGrafter"/>
</dbReference>
<keyword evidence="4" id="KW-0645">Protease</keyword>
<dbReference type="Pfam" id="PF17900">
    <property type="entry name" value="Peptidase_M1_N"/>
    <property type="match status" value="1"/>
</dbReference>
<evidence type="ECO:0000256" key="4">
    <source>
        <dbReference type="ARBA" id="ARBA00022670"/>
    </source>
</evidence>
<keyword evidence="3" id="KW-0963">Cytoplasm</keyword>
<sequence length="668" mass="74613">MSDPTSQTNYLDIPTEHVAFDWKVDWEKQIISGSVTHTLTAKTNDVDKVIFDTADLNIIKAEVDGSAASYTLGNKHEVMGSALIIPLSPSVKSGSQVTVKVSYETTKDSTALQWLDKEQTQGGNFQYLFSQCQPIYARALAPLQDTPSVKLTYSASVTSVLPVLLSAVRVSPPSEGPTHDGKVIGQDPVTYTYNQPVPIPSYLIAIASGNLRYKPFAPVEGRSWKSGIWAEPELIEASFWEFSADTGRFLAKEEDIVGSYRFGVYDLLVLPPSFPYGGMENACLSFLTPTLLAGDRSLVDVVVHELTHSWFGNGVTHENATHFWLNEGWTTYIERLLQQFLHSPAERGFSFVIGSTALYEALNLYNDKPKYQRLVIDFEPGEDPDDAYSSVPYEKGGNFLLYLGMPKVFWVSIGGKMKLMSDGTERTLGGVDVFLPYVRDYVNTFMGKSITTDQWKSHLFSYFEKHGGEEKIRALNSVDWNAWSYGEGTKLPVEMKYDMSLAKPAYSLAERWDAARTTSDLSKLDFKEYDVASFSSNQKIVFLERLHSYSPLPSTHIAYLGSLYHLSTSSNAEIRLRFYNVALREPTSTAARSFAEDALKWVVGADGTGVIKGRMKFCRPVFRAVSKVDPEMAKSYFAKSKEAFHPIARKLIEKVGGPAQWHRIQNGH</sequence>
<evidence type="ECO:0000256" key="11">
    <source>
        <dbReference type="PIRSR" id="PIRSR634015-3"/>
    </source>
</evidence>
<dbReference type="CDD" id="cd09599">
    <property type="entry name" value="M1_LTA4H"/>
    <property type="match status" value="1"/>
</dbReference>
<keyword evidence="7 11" id="KW-0862">Zinc</keyword>
<dbReference type="Gene3D" id="1.25.40.320">
    <property type="entry name" value="Peptidase M1, leukotriene A4 hydrolase/aminopeptidase C-terminal domain"/>
    <property type="match status" value="1"/>
</dbReference>
<feature type="domain" description="Peptidase M1 leukotriene A4 hydrolase/aminopeptidase C-terminal" evidence="12">
    <location>
        <begin position="500"/>
        <end position="656"/>
    </location>
</feature>
<dbReference type="InterPro" id="IPR042097">
    <property type="entry name" value="Aminopeptidase_N-like_N_sf"/>
</dbReference>
<evidence type="ECO:0000256" key="3">
    <source>
        <dbReference type="ARBA" id="ARBA00022490"/>
    </source>
</evidence>
<dbReference type="SUPFAM" id="SSF55486">
    <property type="entry name" value="Metalloproteases ('zincins'), catalytic domain"/>
    <property type="match status" value="1"/>
</dbReference>
<dbReference type="InterPro" id="IPR016024">
    <property type="entry name" value="ARM-type_fold"/>
</dbReference>
<evidence type="ECO:0000256" key="1">
    <source>
        <dbReference type="ARBA" id="ARBA00004496"/>
    </source>
</evidence>
<feature type="binding site" evidence="11">
    <location>
        <position position="327"/>
    </location>
    <ligand>
        <name>Zn(2+)</name>
        <dbReference type="ChEBI" id="CHEBI:29105"/>
        <note>catalytic</note>
    </ligand>
</feature>
<feature type="binding site" evidence="11">
    <location>
        <position position="308"/>
    </location>
    <ligand>
        <name>Zn(2+)</name>
        <dbReference type="ChEBI" id="CHEBI:29105"/>
        <note>catalytic</note>
    </ligand>
</feature>
<dbReference type="GO" id="GO:0008237">
    <property type="term" value="F:metallopeptidase activity"/>
    <property type="evidence" value="ECO:0007669"/>
    <property type="project" value="UniProtKB-KW"/>
</dbReference>
<reference evidence="13 14" key="1">
    <citation type="submission" date="2019-02" db="EMBL/GenBank/DDBJ databases">
        <title>Genome sequencing of the rare red list fungi Bondarzewia mesenterica.</title>
        <authorList>
            <person name="Buettner E."/>
            <person name="Kellner H."/>
        </authorList>
    </citation>
    <scope>NUCLEOTIDE SEQUENCE [LARGE SCALE GENOMIC DNA]</scope>
    <source>
        <strain evidence="13 14">DSM 108281</strain>
    </source>
</reference>
<dbReference type="InterPro" id="IPR045357">
    <property type="entry name" value="Aminopeptidase_N-like_N"/>
</dbReference>
<feature type="active site" description="Proton acceptor" evidence="9">
    <location>
        <position position="305"/>
    </location>
</feature>
<feature type="binding site" evidence="10">
    <location>
        <begin position="275"/>
        <end position="280"/>
    </location>
    <ligand>
        <name>a peptide</name>
        <dbReference type="ChEBI" id="CHEBI:60466"/>
    </ligand>
</feature>
<dbReference type="EMBL" id="SGPL01000306">
    <property type="protein sequence ID" value="THH14056.1"/>
    <property type="molecule type" value="Genomic_DNA"/>
</dbReference>
<evidence type="ECO:0000256" key="6">
    <source>
        <dbReference type="ARBA" id="ARBA00022801"/>
    </source>
</evidence>
<dbReference type="GO" id="GO:0005829">
    <property type="term" value="C:cytosol"/>
    <property type="evidence" value="ECO:0007669"/>
    <property type="project" value="TreeGrafter"/>
</dbReference>
<dbReference type="PANTHER" id="PTHR45726">
    <property type="entry name" value="LEUKOTRIENE A-4 HYDROLASE"/>
    <property type="match status" value="1"/>
</dbReference>
<comment type="subcellular location">
    <subcellularLocation>
        <location evidence="1">Cytoplasm</location>
    </subcellularLocation>
</comment>
<feature type="binding site" evidence="11">
    <location>
        <position position="304"/>
    </location>
    <ligand>
        <name>Zn(2+)</name>
        <dbReference type="ChEBI" id="CHEBI:29105"/>
        <note>catalytic</note>
    </ligand>
</feature>
<dbReference type="GO" id="GO:0008270">
    <property type="term" value="F:zinc ion binding"/>
    <property type="evidence" value="ECO:0007669"/>
    <property type="project" value="InterPro"/>
</dbReference>
<dbReference type="SMART" id="SM01263">
    <property type="entry name" value="Leuk-A4-hydro_C"/>
    <property type="match status" value="1"/>
</dbReference>
<dbReference type="Gene3D" id="3.30.2010.30">
    <property type="match status" value="1"/>
</dbReference>
<evidence type="ECO:0000256" key="5">
    <source>
        <dbReference type="ARBA" id="ARBA00022723"/>
    </source>
</evidence>
<dbReference type="InterPro" id="IPR049980">
    <property type="entry name" value="LTA4H_cat"/>
</dbReference>
<keyword evidence="6" id="KW-0378">Hydrolase</keyword>
<proteinExistence type="inferred from homology"/>
<organism evidence="13 14">
    <name type="scientific">Bondarzewia mesenterica</name>
    <dbReference type="NCBI Taxonomy" id="1095465"/>
    <lineage>
        <taxon>Eukaryota</taxon>
        <taxon>Fungi</taxon>
        <taxon>Dikarya</taxon>
        <taxon>Basidiomycota</taxon>
        <taxon>Agaricomycotina</taxon>
        <taxon>Agaricomycetes</taxon>
        <taxon>Russulales</taxon>
        <taxon>Bondarzewiaceae</taxon>
        <taxon>Bondarzewia</taxon>
    </lineage>
</organism>
<dbReference type="AlphaFoldDB" id="A0A4S4LP54"/>
<dbReference type="FunFam" id="2.60.40.1730:FF:000004">
    <property type="entry name" value="Leukotriene A(4) hydrolase"/>
    <property type="match status" value="1"/>
</dbReference>
<dbReference type="GO" id="GO:0004301">
    <property type="term" value="F:epoxide hydrolase activity"/>
    <property type="evidence" value="ECO:0007669"/>
    <property type="project" value="TreeGrafter"/>
</dbReference>
<comment type="similarity">
    <text evidence="2">Belongs to the peptidase M1 family.</text>
</comment>
<dbReference type="InterPro" id="IPR015211">
    <property type="entry name" value="Peptidase_M1_C"/>
</dbReference>
<dbReference type="InterPro" id="IPR027268">
    <property type="entry name" value="Peptidase_M4/M1_CTD_sf"/>
</dbReference>
<comment type="cofactor">
    <cofactor evidence="11">
        <name>Zn(2+)</name>
        <dbReference type="ChEBI" id="CHEBI:29105"/>
    </cofactor>
    <text evidence="11">Binds 1 zinc ion per subunit.</text>
</comment>
<keyword evidence="5 11" id="KW-0479">Metal-binding</keyword>
<dbReference type="GO" id="GO:0006508">
    <property type="term" value="P:proteolysis"/>
    <property type="evidence" value="ECO:0007669"/>
    <property type="project" value="UniProtKB-KW"/>
</dbReference>
<protein>
    <recommendedName>
        <fullName evidence="12">Peptidase M1 leukotriene A4 hydrolase/aminopeptidase C-terminal domain-containing protein</fullName>
    </recommendedName>
</protein>
<evidence type="ECO:0000313" key="13">
    <source>
        <dbReference type="EMBL" id="THH14056.1"/>
    </source>
</evidence>
<dbReference type="InterPro" id="IPR038502">
    <property type="entry name" value="M1_LTA-4_hydro/amino_C_sf"/>
</dbReference>
<dbReference type="PRINTS" id="PR00756">
    <property type="entry name" value="ALADIPTASE"/>
</dbReference>
<dbReference type="InterPro" id="IPR014782">
    <property type="entry name" value="Peptidase_M1_dom"/>
</dbReference>
<dbReference type="Gene3D" id="2.60.40.1730">
    <property type="entry name" value="tricorn interacting facor f3 domain"/>
    <property type="match status" value="1"/>
</dbReference>
<feature type="binding site" evidence="10">
    <location>
        <begin position="131"/>
        <end position="133"/>
    </location>
    <ligand>
        <name>a peptide</name>
        <dbReference type="ChEBI" id="CHEBI:60466"/>
    </ligand>
</feature>
<evidence type="ECO:0000259" key="12">
    <source>
        <dbReference type="SMART" id="SM01263"/>
    </source>
</evidence>
<evidence type="ECO:0000256" key="10">
    <source>
        <dbReference type="PIRSR" id="PIRSR634015-2"/>
    </source>
</evidence>
<dbReference type="SUPFAM" id="SSF48371">
    <property type="entry name" value="ARM repeat"/>
    <property type="match status" value="1"/>
</dbReference>
<evidence type="ECO:0000256" key="2">
    <source>
        <dbReference type="ARBA" id="ARBA00010136"/>
    </source>
</evidence>
<dbReference type="PANTHER" id="PTHR45726:SF3">
    <property type="entry name" value="LEUKOTRIENE A-4 HYDROLASE"/>
    <property type="match status" value="1"/>
</dbReference>
<dbReference type="Gene3D" id="1.10.390.10">
    <property type="entry name" value="Neutral Protease Domain 2"/>
    <property type="match status" value="1"/>
</dbReference>